<feature type="non-terminal residue" evidence="19">
    <location>
        <position position="114"/>
    </location>
</feature>
<dbReference type="PANTHER" id="PTHR38689">
    <property type="entry name" value="SUCCINATE DEHYDROGENASE HYDROPHOBIC MEMBRANE ANCHOR SUBUNIT"/>
    <property type="match status" value="1"/>
</dbReference>
<feature type="binding site" description="axial binding residue" evidence="17">
    <location>
        <position position="71"/>
    </location>
    <ligand>
        <name>heme</name>
        <dbReference type="ChEBI" id="CHEBI:30413"/>
        <note>ligand shared with second transmembrane subunit</note>
    </ligand>
    <ligandPart>
        <name>Fe</name>
        <dbReference type="ChEBI" id="CHEBI:18248"/>
    </ligandPart>
</feature>
<dbReference type="GO" id="GO:0005886">
    <property type="term" value="C:plasma membrane"/>
    <property type="evidence" value="ECO:0007669"/>
    <property type="project" value="UniProtKB-SubCell"/>
</dbReference>
<gene>
    <name evidence="19" type="primary">sdhD</name>
    <name evidence="19" type="ORF">FJY75_11740</name>
</gene>
<organism evidence="19 20">
    <name type="scientific">Eiseniibacteriota bacterium</name>
    <dbReference type="NCBI Taxonomy" id="2212470"/>
    <lineage>
        <taxon>Bacteria</taxon>
        <taxon>Candidatus Eiseniibacteriota</taxon>
    </lineage>
</organism>
<dbReference type="Gene3D" id="1.20.1300.10">
    <property type="entry name" value="Fumarate reductase/succinate dehydrogenase, transmembrane subunit"/>
    <property type="match status" value="1"/>
</dbReference>
<dbReference type="GO" id="GO:0009055">
    <property type="term" value="F:electron transfer activity"/>
    <property type="evidence" value="ECO:0007669"/>
    <property type="project" value="InterPro"/>
</dbReference>
<keyword evidence="15 17" id="KW-0408">Iron</keyword>
<evidence type="ECO:0000256" key="17">
    <source>
        <dbReference type="PIRSR" id="PIRSR000178-1"/>
    </source>
</evidence>
<dbReference type="Pfam" id="PF01127">
    <property type="entry name" value="Sdh_cyt"/>
    <property type="match status" value="1"/>
</dbReference>
<evidence type="ECO:0000256" key="15">
    <source>
        <dbReference type="ARBA" id="ARBA00023004"/>
    </source>
</evidence>
<evidence type="ECO:0000256" key="6">
    <source>
        <dbReference type="ARBA" id="ARBA00022448"/>
    </source>
</evidence>
<evidence type="ECO:0000256" key="8">
    <source>
        <dbReference type="ARBA" id="ARBA00022519"/>
    </source>
</evidence>
<evidence type="ECO:0000256" key="5">
    <source>
        <dbReference type="ARBA" id="ARBA00019425"/>
    </source>
</evidence>
<keyword evidence="16 18" id="KW-0472">Membrane</keyword>
<feature type="transmembrane region" description="Helical" evidence="18">
    <location>
        <begin position="12"/>
        <end position="36"/>
    </location>
</feature>
<evidence type="ECO:0000256" key="2">
    <source>
        <dbReference type="ARBA" id="ARBA00004429"/>
    </source>
</evidence>
<reference evidence="19" key="1">
    <citation type="submission" date="2019-03" db="EMBL/GenBank/DDBJ databases">
        <title>Lake Tanganyika Metagenome-Assembled Genomes (MAGs).</title>
        <authorList>
            <person name="Tran P."/>
        </authorList>
    </citation>
    <scope>NUCLEOTIDE SEQUENCE</scope>
    <source>
        <strain evidence="19">M_DeepCast_400m_m2_100</strain>
    </source>
</reference>
<evidence type="ECO:0000256" key="11">
    <source>
        <dbReference type="ARBA" id="ARBA00022692"/>
    </source>
</evidence>
<evidence type="ECO:0000256" key="1">
    <source>
        <dbReference type="ARBA" id="ARBA00004050"/>
    </source>
</evidence>
<dbReference type="AlphaFoldDB" id="A0A938BPN2"/>
<dbReference type="GO" id="GO:0006099">
    <property type="term" value="P:tricarboxylic acid cycle"/>
    <property type="evidence" value="ECO:0007669"/>
    <property type="project" value="UniProtKB-KW"/>
</dbReference>
<comment type="cofactor">
    <cofactor evidence="17">
        <name>heme</name>
        <dbReference type="ChEBI" id="CHEBI:30413"/>
    </cofactor>
    <text evidence="17">The heme is bound between the two transmembrane subunits.</text>
</comment>
<evidence type="ECO:0000313" key="19">
    <source>
        <dbReference type="EMBL" id="MBM3318513.1"/>
    </source>
</evidence>
<dbReference type="InterPro" id="IPR034804">
    <property type="entry name" value="SQR/QFR_C/D"/>
</dbReference>
<dbReference type="GO" id="GO:0046872">
    <property type="term" value="F:metal ion binding"/>
    <property type="evidence" value="ECO:0007669"/>
    <property type="project" value="UniProtKB-KW"/>
</dbReference>
<evidence type="ECO:0000256" key="4">
    <source>
        <dbReference type="ARBA" id="ARBA00007244"/>
    </source>
</evidence>
<evidence type="ECO:0000256" key="9">
    <source>
        <dbReference type="ARBA" id="ARBA00022532"/>
    </source>
</evidence>
<comment type="subcellular location">
    <subcellularLocation>
        <location evidence="2">Cell inner membrane</location>
        <topology evidence="2">Multi-pass membrane protein</topology>
    </subcellularLocation>
</comment>
<dbReference type="InterPro" id="IPR014314">
    <property type="entry name" value="Succ_DH_cytb556"/>
</dbReference>
<protein>
    <recommendedName>
        <fullName evidence="5">Succinate dehydrogenase hydrophobic membrane anchor subunit</fullName>
    </recommendedName>
</protein>
<comment type="function">
    <text evidence="1">Membrane-anchoring subunit of succinate dehydrogenase (SDH).</text>
</comment>
<name>A0A938BPN2_UNCEI</name>
<dbReference type="InterPro" id="IPR000701">
    <property type="entry name" value="SuccDH_FuR_B_TM-su"/>
</dbReference>
<keyword evidence="7" id="KW-1003">Cell membrane</keyword>
<evidence type="ECO:0000256" key="12">
    <source>
        <dbReference type="ARBA" id="ARBA00022723"/>
    </source>
</evidence>
<dbReference type="GO" id="GO:0017004">
    <property type="term" value="P:cytochrome complex assembly"/>
    <property type="evidence" value="ECO:0007669"/>
    <property type="project" value="TreeGrafter"/>
</dbReference>
<dbReference type="SUPFAM" id="SSF81343">
    <property type="entry name" value="Fumarate reductase respiratory complex transmembrane subunits"/>
    <property type="match status" value="1"/>
</dbReference>
<dbReference type="NCBIfam" id="TIGR02968">
    <property type="entry name" value="succ_dehyd_anc"/>
    <property type="match status" value="1"/>
</dbReference>
<keyword evidence="8" id="KW-0997">Cell inner membrane</keyword>
<keyword evidence="14 18" id="KW-1133">Transmembrane helix</keyword>
<evidence type="ECO:0000256" key="18">
    <source>
        <dbReference type="SAM" id="Phobius"/>
    </source>
</evidence>
<dbReference type="PANTHER" id="PTHR38689:SF1">
    <property type="entry name" value="SUCCINATE DEHYDROGENASE HYDROPHOBIC MEMBRANE ANCHOR SUBUNIT"/>
    <property type="match status" value="1"/>
</dbReference>
<keyword evidence="12 17" id="KW-0479">Metal-binding</keyword>
<evidence type="ECO:0000256" key="10">
    <source>
        <dbReference type="ARBA" id="ARBA00022617"/>
    </source>
</evidence>
<comment type="caution">
    <text evidence="19">The sequence shown here is derived from an EMBL/GenBank/DDBJ whole genome shotgun (WGS) entry which is preliminary data.</text>
</comment>
<evidence type="ECO:0000256" key="3">
    <source>
        <dbReference type="ARBA" id="ARBA00005163"/>
    </source>
</evidence>
<comment type="similarity">
    <text evidence="4">Belongs to the cytochrome b560 family.</text>
</comment>
<keyword evidence="10 17" id="KW-0349">Heme</keyword>
<keyword evidence="11 18" id="KW-0812">Transmembrane</keyword>
<evidence type="ECO:0000256" key="7">
    <source>
        <dbReference type="ARBA" id="ARBA00022475"/>
    </source>
</evidence>
<evidence type="ECO:0000256" key="13">
    <source>
        <dbReference type="ARBA" id="ARBA00022982"/>
    </source>
</evidence>
<proteinExistence type="inferred from homology"/>
<keyword evidence="13" id="KW-0249">Electron transport</keyword>
<dbReference type="EMBL" id="VGIY01000383">
    <property type="protein sequence ID" value="MBM3318513.1"/>
    <property type="molecule type" value="Genomic_DNA"/>
</dbReference>
<accession>A0A938BPN2</accession>
<comment type="pathway">
    <text evidence="3">Carbohydrate metabolism; tricarboxylic acid cycle.</text>
</comment>
<keyword evidence="6" id="KW-0813">Transport</keyword>
<evidence type="ECO:0000256" key="14">
    <source>
        <dbReference type="ARBA" id="ARBA00022989"/>
    </source>
</evidence>
<evidence type="ECO:0000313" key="20">
    <source>
        <dbReference type="Proteomes" id="UP000748308"/>
    </source>
</evidence>
<feature type="transmembrane region" description="Helical" evidence="18">
    <location>
        <begin position="91"/>
        <end position="113"/>
    </location>
</feature>
<keyword evidence="9" id="KW-0816">Tricarboxylic acid cycle</keyword>
<evidence type="ECO:0000256" key="16">
    <source>
        <dbReference type="ARBA" id="ARBA00023136"/>
    </source>
</evidence>
<sequence>MRDRGVGSGGLLAWFFQRLTGIVLVPILLVHLLTMHRYHEHGLAWEDVTRLMANPYWKVLEITFLVLALYHALNGLYGVIQDYVKHPAWRLAIFSACALAGLTLLAFGLVTVVS</sequence>
<dbReference type="Proteomes" id="UP000748308">
    <property type="component" value="Unassembled WGS sequence"/>
</dbReference>
<dbReference type="InterPro" id="IPR014312">
    <property type="entry name" value="Succ_DH_anchor"/>
</dbReference>
<dbReference type="GO" id="GO:0020037">
    <property type="term" value="F:heme binding"/>
    <property type="evidence" value="ECO:0007669"/>
    <property type="project" value="InterPro"/>
</dbReference>
<feature type="transmembrane region" description="Helical" evidence="18">
    <location>
        <begin position="56"/>
        <end position="79"/>
    </location>
</feature>
<dbReference type="PIRSF" id="PIRSF000178">
    <property type="entry name" value="SDH_cyt_b560"/>
    <property type="match status" value="1"/>
</dbReference>